<accession>A0A835H3T8</accession>
<evidence type="ECO:0000256" key="2">
    <source>
        <dbReference type="ARBA" id="ARBA00023163"/>
    </source>
</evidence>
<reference evidence="3 4" key="1">
    <citation type="submission" date="2020-10" db="EMBL/GenBank/DDBJ databases">
        <title>The Coptis chinensis genome and diversification of protoberbering-type alkaloids.</title>
        <authorList>
            <person name="Wang B."/>
            <person name="Shu S."/>
            <person name="Song C."/>
            <person name="Liu Y."/>
        </authorList>
    </citation>
    <scope>NUCLEOTIDE SEQUENCE [LARGE SCALE GENOMIC DNA]</scope>
    <source>
        <strain evidence="3">HL-2020</strain>
        <tissue evidence="3">Leaf</tissue>
    </source>
</reference>
<gene>
    <name evidence="3" type="ORF">IFM89_002102</name>
</gene>
<dbReference type="AlphaFoldDB" id="A0A835H3T8"/>
<comment type="caution">
    <text evidence="3">The sequence shown here is derived from an EMBL/GenBank/DDBJ whole genome shotgun (WGS) entry which is preliminary data.</text>
</comment>
<keyword evidence="4" id="KW-1185">Reference proteome</keyword>
<keyword evidence="1" id="KW-0805">Transcription regulation</keyword>
<sequence length="104" mass="11619">MGSISSSFRLRVSVNRSLVRISGIPAPALGKSPASSLVATCNRLREFAELLGLNIELEPILTPIEELNESSFQVKGNEVLAVNLEKMNSFLMEREVFLWFHSER</sequence>
<evidence type="ECO:0000256" key="1">
    <source>
        <dbReference type="ARBA" id="ARBA00023015"/>
    </source>
</evidence>
<keyword evidence="2" id="KW-0804">Transcription</keyword>
<evidence type="ECO:0000313" key="3">
    <source>
        <dbReference type="EMBL" id="KAF9591147.1"/>
    </source>
</evidence>
<dbReference type="Pfam" id="PF03514">
    <property type="entry name" value="GRAS"/>
    <property type="match status" value="1"/>
</dbReference>
<dbReference type="InterPro" id="IPR005202">
    <property type="entry name" value="TF_GRAS"/>
</dbReference>
<protein>
    <submittedName>
        <fullName evidence="3">Uncharacterized protein</fullName>
    </submittedName>
</protein>
<organism evidence="3 4">
    <name type="scientific">Coptis chinensis</name>
    <dbReference type="NCBI Taxonomy" id="261450"/>
    <lineage>
        <taxon>Eukaryota</taxon>
        <taxon>Viridiplantae</taxon>
        <taxon>Streptophyta</taxon>
        <taxon>Embryophyta</taxon>
        <taxon>Tracheophyta</taxon>
        <taxon>Spermatophyta</taxon>
        <taxon>Magnoliopsida</taxon>
        <taxon>Ranunculales</taxon>
        <taxon>Ranunculaceae</taxon>
        <taxon>Coptidoideae</taxon>
        <taxon>Coptis</taxon>
    </lineage>
</organism>
<dbReference type="EMBL" id="JADFTS010000008">
    <property type="protein sequence ID" value="KAF9591147.1"/>
    <property type="molecule type" value="Genomic_DNA"/>
</dbReference>
<proteinExistence type="predicted"/>
<evidence type="ECO:0000313" key="4">
    <source>
        <dbReference type="Proteomes" id="UP000631114"/>
    </source>
</evidence>
<name>A0A835H3T8_9MAGN</name>
<dbReference type="Proteomes" id="UP000631114">
    <property type="component" value="Unassembled WGS sequence"/>
</dbReference>